<gene>
    <name evidence="2" type="ORF">MOV10_14430</name>
</gene>
<proteinExistence type="predicted"/>
<organism evidence="2">
    <name type="scientific">Salmonella enterica subsp. enterica serovar Abeokuta</name>
    <dbReference type="NCBI Taxonomy" id="2926665"/>
    <lineage>
        <taxon>Bacteria</taxon>
        <taxon>Pseudomonadati</taxon>
        <taxon>Pseudomonadota</taxon>
        <taxon>Gammaproteobacteria</taxon>
        <taxon>Enterobacterales</taxon>
        <taxon>Enterobacteriaceae</taxon>
        <taxon>Salmonella</taxon>
    </lineage>
</organism>
<dbReference type="InterPro" id="IPR025319">
    <property type="entry name" value="DUF4224"/>
</dbReference>
<evidence type="ECO:0000259" key="1">
    <source>
        <dbReference type="Pfam" id="PF13986"/>
    </source>
</evidence>
<sequence>MTALTLTPEEIQEITGYARYTRQQLQLRYMGIPFTTGKRNRPIVLRKHFDTQIPVISKVNNHVASEPDFSAING</sequence>
<feature type="domain" description="DUF4224" evidence="1">
    <location>
        <begin position="5"/>
        <end position="48"/>
    </location>
</feature>
<accession>A0A8T9IEB4</accession>
<name>A0A8T9IEB4_SALET</name>
<evidence type="ECO:0000313" key="2">
    <source>
        <dbReference type="EMBL" id="UNO32334.1"/>
    </source>
</evidence>
<dbReference type="AlphaFoldDB" id="A0A8T9IEB4"/>
<dbReference type="Pfam" id="PF13986">
    <property type="entry name" value="DUF4224"/>
    <property type="match status" value="1"/>
</dbReference>
<dbReference type="RefSeq" id="WP_242105186.1">
    <property type="nucleotide sequence ID" value="NZ_CP093445.1"/>
</dbReference>
<reference evidence="2" key="1">
    <citation type="submission" date="2022-03" db="EMBL/GenBank/DDBJ databases">
        <title>Genome Sequence of a New Salmonella enterica Strain (Salmonella Abeokuta) isolated from Poultry Feed in Nigeria.</title>
        <authorList>
            <person name="Fagbamila I."/>
            <person name="Barco L."/>
            <person name="Monorella C."/>
            <person name="Beld M.V.D."/>
            <person name="Mooijman K."/>
            <person name="Hernandez-Segura A."/>
            <person name="Orsini M."/>
            <person name="Ajayi O."/>
            <person name="Ngulukun S."/>
            <person name="Jambalang A.-R."/>
            <person name="Sati N."/>
            <person name="Emmennaa P."/>
            <person name="Ankeli P."/>
            <person name="Muhammad M."/>
        </authorList>
    </citation>
    <scope>NUCLEOTIDE SEQUENCE</scope>
    <source>
        <strain evidence="2">OG19FER4</strain>
    </source>
</reference>
<dbReference type="EMBL" id="CP093445">
    <property type="protein sequence ID" value="UNO32334.1"/>
    <property type="molecule type" value="Genomic_DNA"/>
</dbReference>
<protein>
    <submittedName>
        <fullName evidence="2">DUF4224 domain-containing protein</fullName>
    </submittedName>
</protein>